<gene>
    <name evidence="8" type="ORF">IV60_GL001234</name>
</gene>
<evidence type="ECO:0000259" key="7">
    <source>
        <dbReference type="Pfam" id="PF02687"/>
    </source>
</evidence>
<keyword evidence="3 6" id="KW-0812">Transmembrane</keyword>
<feature type="transmembrane region" description="Helical" evidence="6">
    <location>
        <begin position="664"/>
        <end position="690"/>
    </location>
</feature>
<protein>
    <submittedName>
        <fullName evidence="8">Efflux ABC transporter, permease protein</fullName>
    </submittedName>
</protein>
<feature type="transmembrane region" description="Helical" evidence="6">
    <location>
        <begin position="54"/>
        <end position="79"/>
    </location>
</feature>
<keyword evidence="5 6" id="KW-0472">Membrane</keyword>
<feature type="transmembrane region" description="Helical" evidence="6">
    <location>
        <begin position="236"/>
        <end position="262"/>
    </location>
</feature>
<keyword evidence="4 6" id="KW-1133">Transmembrane helix</keyword>
<reference evidence="8 9" key="1">
    <citation type="journal article" date="2015" name="Genome Announc.">
        <title>Expanding the biotechnology potential of lactobacilli through comparative genomics of 213 strains and associated genera.</title>
        <authorList>
            <person name="Sun Z."/>
            <person name="Harris H.M."/>
            <person name="McCann A."/>
            <person name="Guo C."/>
            <person name="Argimon S."/>
            <person name="Zhang W."/>
            <person name="Yang X."/>
            <person name="Jeffery I.B."/>
            <person name="Cooney J.C."/>
            <person name="Kagawa T.F."/>
            <person name="Liu W."/>
            <person name="Song Y."/>
            <person name="Salvetti E."/>
            <person name="Wrobel A."/>
            <person name="Rasinkangas P."/>
            <person name="Parkhill J."/>
            <person name="Rea M.C."/>
            <person name="O'Sullivan O."/>
            <person name="Ritari J."/>
            <person name="Douillard F.P."/>
            <person name="Paul Ross R."/>
            <person name="Yang R."/>
            <person name="Briner A.E."/>
            <person name="Felis G.E."/>
            <person name="de Vos W.M."/>
            <person name="Barrangou R."/>
            <person name="Klaenhammer T.R."/>
            <person name="Caufield P.W."/>
            <person name="Cui Y."/>
            <person name="Zhang H."/>
            <person name="O'Toole P.W."/>
        </authorList>
    </citation>
    <scope>NUCLEOTIDE SEQUENCE [LARGE SCALE GENOMIC DNA]</scope>
    <source>
        <strain evidence="8 9">DSM 7090</strain>
    </source>
</reference>
<evidence type="ECO:0000256" key="3">
    <source>
        <dbReference type="ARBA" id="ARBA00022692"/>
    </source>
</evidence>
<dbReference type="RefSeq" id="WP_003150238.1">
    <property type="nucleotide sequence ID" value="NZ_JQCP01000003.1"/>
</dbReference>
<dbReference type="Pfam" id="PF02687">
    <property type="entry name" value="FtsX"/>
    <property type="match status" value="1"/>
</dbReference>
<sequence>MYAKIALGNVRKSIRDFSVYFLTLAIGVALFYAFNSITQQTVVLNLSDDSRAIVQLLAGVITGVSVFLAIVLGFLVVYANRFLIRRRKHEFGMYLTLGMTRQDVSKIIVLETLIVGVLALAVGLVAGVFGSQLMTYATARLFDAQIKEFTFVFSAHSCISTIVYFTIMFAVSLLFNVVTISRYKLIDLIDADKVSENIKVRNLAVSVVLFIASLVIIGISYRMLLHNGMRKMDGEFAGATALVSVGTLLFFFSMSGFLLRFVQSRKSFYFRGLNAFTLRQFNSRVNTAWLSISMVCAMLFIAICGFCSGFSLVEAINAQFKAITSVDATLSMTVNHSMDPKSISTMDLNELARSRYPKWDSLMDTSTQVDFYMVKDSRGEVELNFGVFAKHAGVNPSSIYPGYVDDDMVGSLPVPIITASQYNRIRQINGLSPVDFGQDGYLVWTTSNAKVIDFWKKYSQDNKTLDLYGTTYHSVAGGYDDKLRMPGSVSEHSATGTLVVSDNALPKEASLESSVLFVNYAQTKDAGEKTLQDAKKTAFGNGILLGDEDKDEWAVLNLSSTKETAERTSLMTAAVTYLALYIGFILLIACASIFALQQLSEASDNVRAYRVLAELGAERSTVNRALFIQIGVYFLLPLIVASAHAFVALSIVADVVSIVGGIDIASSLVGTIALVLAVYGGYFLLTYFTARSIIFRGNRRIS</sequence>
<proteinExistence type="predicted"/>
<dbReference type="Proteomes" id="UP000051927">
    <property type="component" value="Unassembled WGS sequence"/>
</dbReference>
<dbReference type="InterPro" id="IPR003838">
    <property type="entry name" value="ABC3_permease_C"/>
</dbReference>
<dbReference type="EMBL" id="JQCP01000003">
    <property type="protein sequence ID" value="KRO01983.1"/>
    <property type="molecule type" value="Genomic_DNA"/>
</dbReference>
<dbReference type="InterPro" id="IPR027022">
    <property type="entry name" value="ABC_permease_BceB-typ"/>
</dbReference>
<dbReference type="GeneID" id="84905111"/>
<feature type="domain" description="ABC3 transporter permease C-terminal" evidence="7">
    <location>
        <begin position="64"/>
        <end position="182"/>
    </location>
</feature>
<evidence type="ECO:0000256" key="4">
    <source>
        <dbReference type="ARBA" id="ARBA00022989"/>
    </source>
</evidence>
<feature type="transmembrane region" description="Helical" evidence="6">
    <location>
        <begin position="288"/>
        <end position="313"/>
    </location>
</feature>
<dbReference type="PANTHER" id="PTHR46795:SF3">
    <property type="entry name" value="ABC TRANSPORTER PERMEASE"/>
    <property type="match status" value="1"/>
</dbReference>
<dbReference type="PIRSF" id="PIRSF018968">
    <property type="entry name" value="ABC_permease_BceB"/>
    <property type="match status" value="1"/>
</dbReference>
<feature type="transmembrane region" description="Helical" evidence="6">
    <location>
        <begin position="107"/>
        <end position="129"/>
    </location>
</feature>
<feature type="transmembrane region" description="Helical" evidence="6">
    <location>
        <begin position="17"/>
        <end position="34"/>
    </location>
</feature>
<feature type="transmembrane region" description="Helical" evidence="6">
    <location>
        <begin position="574"/>
        <end position="596"/>
    </location>
</feature>
<feature type="transmembrane region" description="Helical" evidence="6">
    <location>
        <begin position="203"/>
        <end position="224"/>
    </location>
</feature>
<evidence type="ECO:0000256" key="2">
    <source>
        <dbReference type="ARBA" id="ARBA00022475"/>
    </source>
</evidence>
<feature type="transmembrane region" description="Helical" evidence="6">
    <location>
        <begin position="149"/>
        <end position="175"/>
    </location>
</feature>
<evidence type="ECO:0000313" key="8">
    <source>
        <dbReference type="EMBL" id="KRO01983.1"/>
    </source>
</evidence>
<organism evidence="8 9">
    <name type="scientific">Lancefieldella rimae</name>
    <dbReference type="NCBI Taxonomy" id="1383"/>
    <lineage>
        <taxon>Bacteria</taxon>
        <taxon>Bacillati</taxon>
        <taxon>Actinomycetota</taxon>
        <taxon>Coriobacteriia</taxon>
        <taxon>Coriobacteriales</taxon>
        <taxon>Atopobiaceae</taxon>
        <taxon>Lancefieldella</taxon>
    </lineage>
</organism>
<evidence type="ECO:0000256" key="1">
    <source>
        <dbReference type="ARBA" id="ARBA00004651"/>
    </source>
</evidence>
<comment type="caution">
    <text evidence="8">The sequence shown here is derived from an EMBL/GenBank/DDBJ whole genome shotgun (WGS) entry which is preliminary data.</text>
</comment>
<name>A0ABR5Q2Y0_9ACTN</name>
<feature type="transmembrane region" description="Helical" evidence="6">
    <location>
        <begin position="626"/>
        <end position="652"/>
    </location>
</feature>
<comment type="subcellular location">
    <subcellularLocation>
        <location evidence="1">Cell membrane</location>
        <topology evidence="1">Multi-pass membrane protein</topology>
    </subcellularLocation>
</comment>
<dbReference type="PANTHER" id="PTHR46795">
    <property type="entry name" value="ABC TRANSPORTER PERMEASE-RELATED-RELATED"/>
    <property type="match status" value="1"/>
</dbReference>
<keyword evidence="9" id="KW-1185">Reference proteome</keyword>
<evidence type="ECO:0000313" key="9">
    <source>
        <dbReference type="Proteomes" id="UP000051927"/>
    </source>
</evidence>
<dbReference type="InterPro" id="IPR052536">
    <property type="entry name" value="ABC-4_Integral_Memb_Prot"/>
</dbReference>
<evidence type="ECO:0000256" key="5">
    <source>
        <dbReference type="ARBA" id="ARBA00023136"/>
    </source>
</evidence>
<evidence type="ECO:0000256" key="6">
    <source>
        <dbReference type="SAM" id="Phobius"/>
    </source>
</evidence>
<accession>A0ABR5Q2Y0</accession>
<keyword evidence="2" id="KW-1003">Cell membrane</keyword>